<feature type="binding site" description="axial binding residue" evidence="7">
    <location>
        <position position="458"/>
    </location>
    <ligand>
        <name>heme</name>
        <dbReference type="ChEBI" id="CHEBI:30413"/>
    </ligand>
    <ligandPart>
        <name>Fe</name>
        <dbReference type="ChEBI" id="CHEBI:18248"/>
    </ligandPart>
</feature>
<sequence>MTLHVPCEISIPACAALLLHAVVLRRFEVDHFTLRLCVTSLAVHIAFAFAFGLTTATTTAASFFGTLTAVILIYRAFLHPLRQFPGPFAARLSKWWTVGQILRSDFRYHKSVVPRLGRKYGDYVRTGPRELLVFDVAAVNAVLGFGSRAGKGPFYDSFERSLHLTRDRTWHRQRRKVWDTGLKQLLADFEPRLRTFAEELVEKIRRVGAEPVPLNEYCMYFAYDVMATLAFGTPMGFNAGVASEEGKRVLAALAPVPWFLNTVAGATQELGPLAQWTAWNRARLVERQVMQNPKPDLMQYLLDVTPRGPAGDLDLLGECRLIIGAGSETSASTLVFILVLLGVHVEYQTALREELDATEAFSARNAHPLLDAVITETLRLWPALLWATQRVAPPEGLRMNNIFIPSGTIVAIPGWSLARDERNFVRPEEWIPERWTSRPELCVNRAASMPFSTGPYSCAGRQLAMLQIRSVVARIVREFEVVLPEGFDERAFFDGVQDRITAAVPKVQIKFVPLDV</sequence>
<accession>A0A177CJ47</accession>
<dbReference type="Pfam" id="PF00067">
    <property type="entry name" value="p450"/>
    <property type="match status" value="1"/>
</dbReference>
<keyword evidence="8" id="KW-0812">Transmembrane</keyword>
<dbReference type="GO" id="GO:0004497">
    <property type="term" value="F:monooxygenase activity"/>
    <property type="evidence" value="ECO:0007669"/>
    <property type="project" value="UniProtKB-KW"/>
</dbReference>
<dbReference type="InParanoid" id="A0A177CJ47"/>
<dbReference type="PANTHER" id="PTHR24305">
    <property type="entry name" value="CYTOCHROME P450"/>
    <property type="match status" value="1"/>
</dbReference>
<dbReference type="RefSeq" id="XP_018037367.1">
    <property type="nucleotide sequence ID" value="XM_018184073.1"/>
</dbReference>
<evidence type="ECO:0000256" key="5">
    <source>
        <dbReference type="ARBA" id="ARBA00023004"/>
    </source>
</evidence>
<dbReference type="SUPFAM" id="SSF48264">
    <property type="entry name" value="Cytochrome P450"/>
    <property type="match status" value="1"/>
</dbReference>
<gene>
    <name evidence="9" type="ORF">CC84DRAFT_1241955</name>
</gene>
<keyword evidence="8" id="KW-0472">Membrane</keyword>
<dbReference type="AlphaFoldDB" id="A0A177CJ47"/>
<evidence type="ECO:0000313" key="10">
    <source>
        <dbReference type="Proteomes" id="UP000077069"/>
    </source>
</evidence>
<keyword evidence="7" id="KW-0349">Heme</keyword>
<dbReference type="InterPro" id="IPR050121">
    <property type="entry name" value="Cytochrome_P450_monoxygenase"/>
</dbReference>
<dbReference type="GO" id="GO:0020037">
    <property type="term" value="F:heme binding"/>
    <property type="evidence" value="ECO:0007669"/>
    <property type="project" value="InterPro"/>
</dbReference>
<evidence type="ECO:0000256" key="4">
    <source>
        <dbReference type="ARBA" id="ARBA00023002"/>
    </source>
</evidence>
<dbReference type="GeneID" id="28767559"/>
<proteinExistence type="inferred from homology"/>
<dbReference type="InterPro" id="IPR036396">
    <property type="entry name" value="Cyt_P450_sf"/>
</dbReference>
<keyword evidence="6 9" id="KW-0503">Monooxygenase</keyword>
<feature type="transmembrane region" description="Helical" evidence="8">
    <location>
        <begin position="59"/>
        <end position="78"/>
    </location>
</feature>
<keyword evidence="5 7" id="KW-0408">Iron</keyword>
<dbReference type="InterPro" id="IPR002401">
    <property type="entry name" value="Cyt_P450_E_grp-I"/>
</dbReference>
<comment type="cofactor">
    <cofactor evidence="1 7">
        <name>heme</name>
        <dbReference type="ChEBI" id="CHEBI:30413"/>
    </cofactor>
</comment>
<evidence type="ECO:0000256" key="6">
    <source>
        <dbReference type="ARBA" id="ARBA00023033"/>
    </source>
</evidence>
<feature type="transmembrane region" description="Helical" evidence="8">
    <location>
        <begin position="32"/>
        <end position="53"/>
    </location>
</feature>
<keyword evidence="8" id="KW-1133">Transmembrane helix</keyword>
<evidence type="ECO:0000256" key="7">
    <source>
        <dbReference type="PIRSR" id="PIRSR602401-1"/>
    </source>
</evidence>
<dbReference type="Proteomes" id="UP000077069">
    <property type="component" value="Unassembled WGS sequence"/>
</dbReference>
<dbReference type="InterPro" id="IPR001128">
    <property type="entry name" value="Cyt_P450"/>
</dbReference>
<reference evidence="9 10" key="1">
    <citation type="submission" date="2016-05" db="EMBL/GenBank/DDBJ databases">
        <title>Comparative analysis of secretome profiles of manganese(II)-oxidizing ascomycete fungi.</title>
        <authorList>
            <consortium name="DOE Joint Genome Institute"/>
            <person name="Zeiner C.A."/>
            <person name="Purvine S.O."/>
            <person name="Zink E.M."/>
            <person name="Wu S."/>
            <person name="Pasa-Tolic L."/>
            <person name="Chaput D.L."/>
            <person name="Haridas S."/>
            <person name="Grigoriev I.V."/>
            <person name="Santelli C.M."/>
            <person name="Hansel C.M."/>
        </authorList>
    </citation>
    <scope>NUCLEOTIDE SEQUENCE [LARGE SCALE GENOMIC DNA]</scope>
    <source>
        <strain evidence="9 10">AP3s5-JAC2a</strain>
    </source>
</reference>
<keyword evidence="3 7" id="KW-0479">Metal-binding</keyword>
<dbReference type="GO" id="GO:0005506">
    <property type="term" value="F:iron ion binding"/>
    <property type="evidence" value="ECO:0007669"/>
    <property type="project" value="InterPro"/>
</dbReference>
<keyword evidence="10" id="KW-1185">Reference proteome</keyword>
<evidence type="ECO:0000256" key="8">
    <source>
        <dbReference type="SAM" id="Phobius"/>
    </source>
</evidence>
<organism evidence="9 10">
    <name type="scientific">Paraphaeosphaeria sporulosa</name>
    <dbReference type="NCBI Taxonomy" id="1460663"/>
    <lineage>
        <taxon>Eukaryota</taxon>
        <taxon>Fungi</taxon>
        <taxon>Dikarya</taxon>
        <taxon>Ascomycota</taxon>
        <taxon>Pezizomycotina</taxon>
        <taxon>Dothideomycetes</taxon>
        <taxon>Pleosporomycetidae</taxon>
        <taxon>Pleosporales</taxon>
        <taxon>Massarineae</taxon>
        <taxon>Didymosphaeriaceae</taxon>
        <taxon>Paraphaeosphaeria</taxon>
    </lineage>
</organism>
<comment type="similarity">
    <text evidence="2">Belongs to the cytochrome P450 family.</text>
</comment>
<dbReference type="GO" id="GO:0016705">
    <property type="term" value="F:oxidoreductase activity, acting on paired donors, with incorporation or reduction of molecular oxygen"/>
    <property type="evidence" value="ECO:0007669"/>
    <property type="project" value="InterPro"/>
</dbReference>
<evidence type="ECO:0000256" key="1">
    <source>
        <dbReference type="ARBA" id="ARBA00001971"/>
    </source>
</evidence>
<protein>
    <submittedName>
        <fullName evidence="9">Putative benzoate 4-monooxygenase cytochrome P450</fullName>
    </submittedName>
</protein>
<dbReference type="PRINTS" id="PR00385">
    <property type="entry name" value="P450"/>
</dbReference>
<evidence type="ECO:0000256" key="3">
    <source>
        <dbReference type="ARBA" id="ARBA00022723"/>
    </source>
</evidence>
<dbReference type="EMBL" id="KV441551">
    <property type="protein sequence ID" value="OAG07002.1"/>
    <property type="molecule type" value="Genomic_DNA"/>
</dbReference>
<dbReference type="PANTHER" id="PTHR24305:SF187">
    <property type="entry name" value="P450, PUTATIVE (EUROFUNG)-RELATED"/>
    <property type="match status" value="1"/>
</dbReference>
<dbReference type="Gene3D" id="1.10.630.10">
    <property type="entry name" value="Cytochrome P450"/>
    <property type="match status" value="1"/>
</dbReference>
<dbReference type="STRING" id="1460663.A0A177CJ47"/>
<evidence type="ECO:0000256" key="2">
    <source>
        <dbReference type="ARBA" id="ARBA00010617"/>
    </source>
</evidence>
<keyword evidence="4" id="KW-0560">Oxidoreductase</keyword>
<dbReference type="PRINTS" id="PR00463">
    <property type="entry name" value="EP450I"/>
</dbReference>
<name>A0A177CJ47_9PLEO</name>
<evidence type="ECO:0000313" key="9">
    <source>
        <dbReference type="EMBL" id="OAG07002.1"/>
    </source>
</evidence>
<dbReference type="OrthoDB" id="6692864at2759"/>